<evidence type="ECO:0000313" key="2">
    <source>
        <dbReference type="Proteomes" id="UP000192319"/>
    </source>
</evidence>
<reference evidence="1 2" key="1">
    <citation type="submission" date="2017-02" db="EMBL/GenBank/DDBJ databases">
        <title>The new phylogeny of genus Mycobacterium.</title>
        <authorList>
            <person name="Tortoli E."/>
            <person name="Trovato A."/>
            <person name="Cirillo D.M."/>
        </authorList>
    </citation>
    <scope>NUCLEOTIDE SEQUENCE [LARGE SCALE GENOMIC DNA]</scope>
    <source>
        <strain evidence="1 2">DSM 45230</strain>
    </source>
</reference>
<sequence>MVVDLAARRPHISAGIALASAAVIAAGPMTQHLPKLDVAQHLPKVSVSDINLTDATESMMDLFAGVENQLASLASGGAAAAAVPAAVVSTVANPIQTWINTFETTGSNLQTIFNNWTRLPFPVLQQVAANWLQYGDIYTIQFKASANAAVKYFFGSGAGTLSRSLIQAQTNFAAGKIQQGIFQLVNGFWQNPITNIALPLESLTKVPIEITQNMANAVNYLGTTGITNLGLFGIVEWPTAAGFAFSQAMQPVYNSWVAGDPVGLATNLLNVAPITLNGMINGVPSNILYGLTDLLDKVVNTVPQGLAGAIVTPGAQNITNGGSLSAALQGFVNQLMNGWPSLGSVVNGIGGALTGSLQSLPSILSSLPSTLGAIGTQIGTLLINLLRLL</sequence>
<proteinExistence type="predicted"/>
<evidence type="ECO:0000313" key="1">
    <source>
        <dbReference type="EMBL" id="OQZ91118.1"/>
    </source>
</evidence>
<dbReference type="Proteomes" id="UP000192319">
    <property type="component" value="Unassembled WGS sequence"/>
</dbReference>
<evidence type="ECO:0008006" key="3">
    <source>
        <dbReference type="Google" id="ProtNLM"/>
    </source>
</evidence>
<accession>A0ABX3RB40</accession>
<dbReference type="EMBL" id="MVHD01000012">
    <property type="protein sequence ID" value="OQZ91118.1"/>
    <property type="molecule type" value="Genomic_DNA"/>
</dbReference>
<protein>
    <recommendedName>
        <fullName evidence="3">PE-PGRS family protein</fullName>
    </recommendedName>
</protein>
<organism evidence="1 2">
    <name type="scientific">Mycobacterium alsense</name>
    <dbReference type="NCBI Taxonomy" id="324058"/>
    <lineage>
        <taxon>Bacteria</taxon>
        <taxon>Bacillati</taxon>
        <taxon>Actinomycetota</taxon>
        <taxon>Actinomycetes</taxon>
        <taxon>Mycobacteriales</taxon>
        <taxon>Mycobacteriaceae</taxon>
        <taxon>Mycobacterium</taxon>
    </lineage>
</organism>
<name>A0ABX3RB40_9MYCO</name>
<gene>
    <name evidence="1" type="ORF">BST11_09755</name>
</gene>
<comment type="caution">
    <text evidence="1">The sequence shown here is derived from an EMBL/GenBank/DDBJ whole genome shotgun (WGS) entry which is preliminary data.</text>
</comment>
<keyword evidence="2" id="KW-1185">Reference proteome</keyword>